<protein>
    <recommendedName>
        <fullName evidence="1">CTLH domain-containing protein</fullName>
    </recommendedName>
</protein>
<accession>A0A182M2Z5</accession>
<dbReference type="STRING" id="139723.A0A182M2Z5"/>
<proteinExistence type="predicted"/>
<dbReference type="InterPro" id="IPR050618">
    <property type="entry name" value="Ubq-SigPath_Reg"/>
</dbReference>
<evidence type="ECO:0000259" key="1">
    <source>
        <dbReference type="PROSITE" id="PS50897"/>
    </source>
</evidence>
<evidence type="ECO:0000313" key="3">
    <source>
        <dbReference type="Proteomes" id="UP000075883"/>
    </source>
</evidence>
<dbReference type="InterPro" id="IPR024964">
    <property type="entry name" value="CTLH/CRA"/>
</dbReference>
<dbReference type="PROSITE" id="PS50896">
    <property type="entry name" value="LISH"/>
    <property type="match status" value="1"/>
</dbReference>
<dbReference type="PANTHER" id="PTHR12864">
    <property type="entry name" value="RAN BINDING PROTEIN 9-RELATED"/>
    <property type="match status" value="1"/>
</dbReference>
<dbReference type="InterPro" id="IPR006594">
    <property type="entry name" value="LisH"/>
</dbReference>
<feature type="domain" description="CTLH" evidence="1">
    <location>
        <begin position="63"/>
        <end position="120"/>
    </location>
</feature>
<dbReference type="InterPro" id="IPR013144">
    <property type="entry name" value="CRA_dom"/>
</dbReference>
<dbReference type="EMBL" id="AXCM01008894">
    <property type="status" value="NOT_ANNOTATED_CDS"/>
    <property type="molecule type" value="Genomic_DNA"/>
</dbReference>
<reference evidence="3" key="1">
    <citation type="submission" date="2013-09" db="EMBL/GenBank/DDBJ databases">
        <title>The Genome Sequence of Anopheles culicifacies species A.</title>
        <authorList>
            <consortium name="The Broad Institute Genomics Platform"/>
            <person name="Neafsey D.E."/>
            <person name="Besansky N."/>
            <person name="Howell P."/>
            <person name="Walton C."/>
            <person name="Young S.K."/>
            <person name="Zeng Q."/>
            <person name="Gargeya S."/>
            <person name="Fitzgerald M."/>
            <person name="Haas B."/>
            <person name="Abouelleil A."/>
            <person name="Allen A.W."/>
            <person name="Alvarado L."/>
            <person name="Arachchi H.M."/>
            <person name="Berlin A.M."/>
            <person name="Chapman S.B."/>
            <person name="Gainer-Dewar J."/>
            <person name="Goldberg J."/>
            <person name="Griggs A."/>
            <person name="Gujja S."/>
            <person name="Hansen M."/>
            <person name="Howarth C."/>
            <person name="Imamovic A."/>
            <person name="Ireland A."/>
            <person name="Larimer J."/>
            <person name="McCowan C."/>
            <person name="Murphy C."/>
            <person name="Pearson M."/>
            <person name="Poon T.W."/>
            <person name="Priest M."/>
            <person name="Roberts A."/>
            <person name="Saif S."/>
            <person name="Shea T."/>
            <person name="Sisk P."/>
            <person name="Sykes S."/>
            <person name="Wortman J."/>
            <person name="Nusbaum C."/>
            <person name="Birren B."/>
        </authorList>
    </citation>
    <scope>NUCLEOTIDE SEQUENCE [LARGE SCALE GENOMIC DNA]</scope>
    <source>
        <strain evidence="3">A-37</strain>
    </source>
</reference>
<dbReference type="SMART" id="SM00667">
    <property type="entry name" value="LisH"/>
    <property type="match status" value="1"/>
</dbReference>
<dbReference type="PROSITE" id="PS50897">
    <property type="entry name" value="CTLH"/>
    <property type="match status" value="1"/>
</dbReference>
<reference evidence="2" key="2">
    <citation type="submission" date="2020-05" db="UniProtKB">
        <authorList>
            <consortium name="EnsemblMetazoa"/>
        </authorList>
    </citation>
    <scope>IDENTIFICATION</scope>
    <source>
        <strain evidence="2">A-37</strain>
    </source>
</reference>
<dbReference type="SMART" id="SM00668">
    <property type="entry name" value="CTLH"/>
    <property type="match status" value="1"/>
</dbReference>
<dbReference type="Pfam" id="PF08513">
    <property type="entry name" value="LisH"/>
    <property type="match status" value="1"/>
</dbReference>
<dbReference type="Pfam" id="PF10607">
    <property type="entry name" value="CTLH"/>
    <property type="match status" value="1"/>
</dbReference>
<dbReference type="SMART" id="SM00757">
    <property type="entry name" value="CRA"/>
    <property type="match status" value="1"/>
</dbReference>
<dbReference type="InterPro" id="IPR006595">
    <property type="entry name" value="CTLH_C"/>
</dbReference>
<sequence>MSEQPNNKVPSLAEWTKSLKQFPLQQEYINKLIVNYFVRAGYKEAAEAFMQESNAKPTIDLQSLDTRAQIVELIRNGNALEAAHLIEKFFPGVLGADHLLKFQLLRLHVIELIRTGCLEGALLFAQTLPFDGAEHTPEMRDEIERTLMLLIFENPLRCPFGALLEQSHRDKVARTFSETVLKQTNDRLPLAEVDHLFKLVLWCQEELTKGKVQFIKMKNIATALLELE</sequence>
<dbReference type="EnsemblMetazoa" id="ACUA008179-RA">
    <property type="protein sequence ID" value="ACUA008179-PA"/>
    <property type="gene ID" value="ACUA008179"/>
</dbReference>
<dbReference type="Proteomes" id="UP000075883">
    <property type="component" value="Unassembled WGS sequence"/>
</dbReference>
<dbReference type="VEuPathDB" id="VectorBase:ACUA008179"/>
<organism evidence="2 3">
    <name type="scientific">Anopheles culicifacies</name>
    <dbReference type="NCBI Taxonomy" id="139723"/>
    <lineage>
        <taxon>Eukaryota</taxon>
        <taxon>Metazoa</taxon>
        <taxon>Ecdysozoa</taxon>
        <taxon>Arthropoda</taxon>
        <taxon>Hexapoda</taxon>
        <taxon>Insecta</taxon>
        <taxon>Pterygota</taxon>
        <taxon>Neoptera</taxon>
        <taxon>Endopterygota</taxon>
        <taxon>Diptera</taxon>
        <taxon>Nematocera</taxon>
        <taxon>Culicoidea</taxon>
        <taxon>Culicidae</taxon>
        <taxon>Anophelinae</taxon>
        <taxon>Anopheles</taxon>
        <taxon>culicifacies species complex</taxon>
    </lineage>
</organism>
<keyword evidence="3" id="KW-1185">Reference proteome</keyword>
<name>A0A182M2Z5_9DIPT</name>
<dbReference type="AlphaFoldDB" id="A0A182M2Z5"/>
<evidence type="ECO:0000313" key="2">
    <source>
        <dbReference type="EnsemblMetazoa" id="ACUA008179-PA"/>
    </source>
</evidence>